<dbReference type="RefSeq" id="WP_171199801.1">
    <property type="nucleotide sequence ID" value="NZ_JABEND010000005.1"/>
</dbReference>
<reference evidence="1 2" key="1">
    <citation type="submission" date="2020-05" db="EMBL/GenBank/DDBJ databases">
        <title>Nakamurella sp. DB0629 isolated from air conditioner.</title>
        <authorList>
            <person name="Kim D.H."/>
            <person name="Kim D.-U."/>
        </authorList>
    </citation>
    <scope>NUCLEOTIDE SEQUENCE [LARGE SCALE GENOMIC DNA]</scope>
    <source>
        <strain evidence="1 2">DB0629</strain>
    </source>
</reference>
<dbReference type="Proteomes" id="UP000562984">
    <property type="component" value="Unassembled WGS sequence"/>
</dbReference>
<evidence type="ECO:0000313" key="1">
    <source>
        <dbReference type="EMBL" id="NNG36113.1"/>
    </source>
</evidence>
<sequence>MSTGDPFRDFDFLFGEWHIQHRRLRDPFNLKSDWVEFSSTASARPILGGGGNLDETTGTLADGTTFNGMSLRLFDPVGARWRIWWASSLLPGVLDDPVSGTFDGPIGTFTGTLAYPAGSVVGRFRWDVRDLDHPVWTQDFSRDGGASFDPVNWVMTFRRP</sequence>
<name>A0A849A974_9ACTN</name>
<accession>A0A849A974</accession>
<dbReference type="AlphaFoldDB" id="A0A849A974"/>
<keyword evidence="2" id="KW-1185">Reference proteome</keyword>
<evidence type="ECO:0000313" key="2">
    <source>
        <dbReference type="Proteomes" id="UP000562984"/>
    </source>
</evidence>
<proteinExistence type="predicted"/>
<protein>
    <recommendedName>
        <fullName evidence="3">DUF1579 domain-containing protein</fullName>
    </recommendedName>
</protein>
<dbReference type="EMBL" id="JABEND010000005">
    <property type="protein sequence ID" value="NNG36113.1"/>
    <property type="molecule type" value="Genomic_DNA"/>
</dbReference>
<gene>
    <name evidence="1" type="ORF">HKD39_10375</name>
</gene>
<comment type="caution">
    <text evidence="1">The sequence shown here is derived from an EMBL/GenBank/DDBJ whole genome shotgun (WGS) entry which is preliminary data.</text>
</comment>
<organism evidence="1 2">
    <name type="scientific">Nakamurella aerolata</name>
    <dbReference type="NCBI Taxonomy" id="1656892"/>
    <lineage>
        <taxon>Bacteria</taxon>
        <taxon>Bacillati</taxon>
        <taxon>Actinomycetota</taxon>
        <taxon>Actinomycetes</taxon>
        <taxon>Nakamurellales</taxon>
        <taxon>Nakamurellaceae</taxon>
        <taxon>Nakamurella</taxon>
    </lineage>
</organism>
<evidence type="ECO:0008006" key="3">
    <source>
        <dbReference type="Google" id="ProtNLM"/>
    </source>
</evidence>